<dbReference type="Proteomes" id="UP001596087">
    <property type="component" value="Unassembled WGS sequence"/>
</dbReference>
<reference evidence="2" key="1">
    <citation type="journal article" date="2019" name="Int. J. Syst. Evol. Microbiol.">
        <title>The Global Catalogue of Microorganisms (GCM) 10K type strain sequencing project: providing services to taxonomists for standard genome sequencing and annotation.</title>
        <authorList>
            <consortium name="The Broad Institute Genomics Platform"/>
            <consortium name="The Broad Institute Genome Sequencing Center for Infectious Disease"/>
            <person name="Wu L."/>
            <person name="Ma J."/>
        </authorList>
    </citation>
    <scope>NUCLEOTIDE SEQUENCE [LARGE SCALE GENOMIC DNA]</scope>
    <source>
        <strain evidence="2">DFY41</strain>
    </source>
</reference>
<keyword evidence="2" id="KW-1185">Reference proteome</keyword>
<name>A0ABW0BIA3_9ACTN</name>
<sequence>MTLPIPAFDDVDPFDLPAWLGELDVTWAAEGGLRDQHRVPGTLSSPGQDDVPCDLYAVDEAYPRPVAPEDIRTRAHQAWRHGQVLLVAVDGRLTLAVPGTGFDADRVLDTLGRLTKAVGASADHVAVRLRIGVERPRWQGSDR</sequence>
<gene>
    <name evidence="1" type="ORF">ACFPGP_10030</name>
</gene>
<proteinExistence type="predicted"/>
<protein>
    <submittedName>
        <fullName evidence="1">Uncharacterized protein</fullName>
    </submittedName>
</protein>
<evidence type="ECO:0000313" key="1">
    <source>
        <dbReference type="EMBL" id="MFC5177010.1"/>
    </source>
</evidence>
<accession>A0ABW0BIA3</accession>
<dbReference type="EMBL" id="JBHSKD010000009">
    <property type="protein sequence ID" value="MFC5177010.1"/>
    <property type="molecule type" value="Genomic_DNA"/>
</dbReference>
<comment type="caution">
    <text evidence="1">The sequence shown here is derived from an EMBL/GenBank/DDBJ whole genome shotgun (WGS) entry which is preliminary data.</text>
</comment>
<dbReference type="RefSeq" id="WP_378589717.1">
    <property type="nucleotide sequence ID" value="NZ_JBHSKD010000009.1"/>
</dbReference>
<organism evidence="1 2">
    <name type="scientific">Nocardioides taihuensis</name>
    <dbReference type="NCBI Taxonomy" id="1835606"/>
    <lineage>
        <taxon>Bacteria</taxon>
        <taxon>Bacillati</taxon>
        <taxon>Actinomycetota</taxon>
        <taxon>Actinomycetes</taxon>
        <taxon>Propionibacteriales</taxon>
        <taxon>Nocardioidaceae</taxon>
        <taxon>Nocardioides</taxon>
    </lineage>
</organism>
<evidence type="ECO:0000313" key="2">
    <source>
        <dbReference type="Proteomes" id="UP001596087"/>
    </source>
</evidence>